<feature type="compositionally biased region" description="Polar residues" evidence="1">
    <location>
        <begin position="13"/>
        <end position="31"/>
    </location>
</feature>
<accession>A0ABQ7CQR4</accession>
<protein>
    <submittedName>
        <fullName evidence="2">Uncharacterized protein</fullName>
    </submittedName>
</protein>
<name>A0ABQ7CQR4_BRACR</name>
<sequence length="226" mass="25721">MNKGARIGDFPQRTIQRSSLTVDPTRSSQTIGDDRLNTGYLAHGRGRPAPRSPRPWARTTHTEVTSPMGEDDPHRGHLTHGRGNAPPRSPPVPKLCIVGTKIRIVDFRQNKETRKTLISQRLLSSDRALARTRSLRSDRAERARSLRSDRALARARLLRSDRAEHAFGRCVVTLFELLSDVSCFLRKAFRKEESIPKKYLSKKVFHFLLRTFLNVNFVVTVFDPNS</sequence>
<gene>
    <name evidence="2" type="ORF">DY000_02015145</name>
</gene>
<proteinExistence type="predicted"/>
<evidence type="ECO:0000313" key="2">
    <source>
        <dbReference type="EMBL" id="KAF3561560.1"/>
    </source>
</evidence>
<evidence type="ECO:0000256" key="1">
    <source>
        <dbReference type="SAM" id="MobiDB-lite"/>
    </source>
</evidence>
<feature type="region of interest" description="Disordered" evidence="1">
    <location>
        <begin position="1"/>
        <end position="93"/>
    </location>
</feature>
<keyword evidence="3" id="KW-1185">Reference proteome</keyword>
<dbReference type="EMBL" id="QGKV02000759">
    <property type="protein sequence ID" value="KAF3561560.1"/>
    <property type="molecule type" value="Genomic_DNA"/>
</dbReference>
<dbReference type="Proteomes" id="UP000266723">
    <property type="component" value="Unassembled WGS sequence"/>
</dbReference>
<evidence type="ECO:0000313" key="3">
    <source>
        <dbReference type="Proteomes" id="UP000266723"/>
    </source>
</evidence>
<comment type="caution">
    <text evidence="2">The sequence shown here is derived from an EMBL/GenBank/DDBJ whole genome shotgun (WGS) entry which is preliminary data.</text>
</comment>
<organism evidence="2 3">
    <name type="scientific">Brassica cretica</name>
    <name type="common">Mustard</name>
    <dbReference type="NCBI Taxonomy" id="69181"/>
    <lineage>
        <taxon>Eukaryota</taxon>
        <taxon>Viridiplantae</taxon>
        <taxon>Streptophyta</taxon>
        <taxon>Embryophyta</taxon>
        <taxon>Tracheophyta</taxon>
        <taxon>Spermatophyta</taxon>
        <taxon>Magnoliopsida</taxon>
        <taxon>eudicotyledons</taxon>
        <taxon>Gunneridae</taxon>
        <taxon>Pentapetalae</taxon>
        <taxon>rosids</taxon>
        <taxon>malvids</taxon>
        <taxon>Brassicales</taxon>
        <taxon>Brassicaceae</taxon>
        <taxon>Brassiceae</taxon>
        <taxon>Brassica</taxon>
    </lineage>
</organism>
<reference evidence="2 3" key="1">
    <citation type="journal article" date="2020" name="BMC Genomics">
        <title>Intraspecific diversification of the crop wild relative Brassica cretica Lam. using demographic model selection.</title>
        <authorList>
            <person name="Kioukis A."/>
            <person name="Michalopoulou V.A."/>
            <person name="Briers L."/>
            <person name="Pirintsos S."/>
            <person name="Studholme D.J."/>
            <person name="Pavlidis P."/>
            <person name="Sarris P.F."/>
        </authorList>
    </citation>
    <scope>NUCLEOTIDE SEQUENCE [LARGE SCALE GENOMIC DNA]</scope>
    <source>
        <strain evidence="3">cv. PFS-1207/04</strain>
    </source>
</reference>